<keyword evidence="9 15" id="KW-0227">DNA damage</keyword>
<dbReference type="InterPro" id="IPR036775">
    <property type="entry name" value="DNA_pol_Y-fam_lit_finger_sf"/>
</dbReference>
<evidence type="ECO:0000256" key="9">
    <source>
        <dbReference type="ARBA" id="ARBA00022763"/>
    </source>
</evidence>
<feature type="binding site" evidence="15">
    <location>
        <position position="105"/>
    </location>
    <ligand>
        <name>Mg(2+)</name>
        <dbReference type="ChEBI" id="CHEBI:18420"/>
    </ligand>
</feature>
<name>A0A4Q5M2M1_9BACT</name>
<dbReference type="CDD" id="cd03586">
    <property type="entry name" value="PolY_Pol_IV_kappa"/>
    <property type="match status" value="1"/>
</dbReference>
<feature type="site" description="Substrate discrimination" evidence="15">
    <location>
        <position position="16"/>
    </location>
</feature>
<keyword evidence="12 15" id="KW-0238">DNA-binding</keyword>
<comment type="cofactor">
    <cofactor evidence="15">
        <name>Mg(2+)</name>
        <dbReference type="ChEBI" id="CHEBI:18420"/>
    </cofactor>
    <text evidence="15">Binds 2 magnesium ions per subunit.</text>
</comment>
<evidence type="ECO:0000256" key="1">
    <source>
        <dbReference type="ARBA" id="ARBA00004496"/>
    </source>
</evidence>
<keyword evidence="6 15" id="KW-0548">Nucleotidyltransferase</keyword>
<comment type="function">
    <text evidence="15">Poorly processive, error-prone DNA polymerase involved in untargeted mutagenesis. Copies undamaged DNA at stalled replication forks, which arise in vivo from mismatched or misaligned primer ends. These misaligned primers can be extended by PolIV. Exhibits no 3'-5' exonuclease (proofreading) activity. May be involved in translesional synthesis, in conjunction with the beta clamp from PolIII.</text>
</comment>
<dbReference type="Proteomes" id="UP000293162">
    <property type="component" value="Unassembled WGS sequence"/>
</dbReference>
<comment type="similarity">
    <text evidence="2 15">Belongs to the DNA polymerase type-Y family.</text>
</comment>
<feature type="domain" description="UmuC" evidence="16">
    <location>
        <begin position="7"/>
        <end position="186"/>
    </location>
</feature>
<dbReference type="InterPro" id="IPR017961">
    <property type="entry name" value="DNA_pol_Y-fam_little_finger"/>
</dbReference>
<dbReference type="Gene3D" id="1.10.150.20">
    <property type="entry name" value="5' to 3' exonuclease, C-terminal subdomain"/>
    <property type="match status" value="1"/>
</dbReference>
<evidence type="ECO:0000256" key="2">
    <source>
        <dbReference type="ARBA" id="ARBA00010945"/>
    </source>
</evidence>
<comment type="caution">
    <text evidence="17">The sequence shown here is derived from an EMBL/GenBank/DDBJ whole genome shotgun (WGS) entry which is preliminary data.</text>
</comment>
<dbReference type="Pfam" id="PF00817">
    <property type="entry name" value="IMS"/>
    <property type="match status" value="1"/>
</dbReference>
<gene>
    <name evidence="15" type="primary">dinB</name>
    <name evidence="17" type="ORF">EWM59_06875</name>
</gene>
<evidence type="ECO:0000256" key="13">
    <source>
        <dbReference type="ARBA" id="ARBA00023204"/>
    </source>
</evidence>
<feature type="active site" evidence="15">
    <location>
        <position position="106"/>
    </location>
</feature>
<keyword evidence="3 15" id="KW-0515">Mutator protein</keyword>
<evidence type="ECO:0000256" key="4">
    <source>
        <dbReference type="ARBA" id="ARBA00022490"/>
    </source>
</evidence>
<evidence type="ECO:0000256" key="3">
    <source>
        <dbReference type="ARBA" id="ARBA00022457"/>
    </source>
</evidence>
<keyword evidence="8 15" id="KW-0479">Metal-binding</keyword>
<dbReference type="GO" id="GO:0009432">
    <property type="term" value="P:SOS response"/>
    <property type="evidence" value="ECO:0007669"/>
    <property type="project" value="TreeGrafter"/>
</dbReference>
<keyword evidence="5 15" id="KW-0808">Transferase</keyword>
<dbReference type="InterPro" id="IPR053848">
    <property type="entry name" value="IMS_HHH_1"/>
</dbReference>
<sequence>MLMEKAIVHYDLDSFFVSVERLKNPTLIGKPVVVGGSSERGVVASASYEARRFGVHSAMSSQMAKRLCPDAIFVKGDYESYVRASNAVTEIISEMVPVVEKASIDEFYCDFSGMEKFFGCYKWAKEIKARISKETHLNTTFGLSTSKTVSKVATNEAKPNGKLQVLTGYEKLFLKPLAINKLPMVGNTTAKTLRTMGIQHIGTLAAMPIKLLEAVFGKHGKLFWERANGIDDTPIVPYHDQKSFSKEMTFDKDTTDVVRLKSILVFMVESLTFDLRQQIKCTGTITVKIRYSNFDTYTRQTHVFYTSDDQVIIEKVMDLFDNLYDKRLLIRLIGVRLSKLVQGYSQINLFDNSSKLAALHQAMDKVKHKHGEKIIGRAYGMQTNKPPVIKSKTLPTTK</sequence>
<dbReference type="InterPro" id="IPR050116">
    <property type="entry name" value="DNA_polymerase-Y"/>
</dbReference>
<dbReference type="SUPFAM" id="SSF56672">
    <property type="entry name" value="DNA/RNA polymerases"/>
    <property type="match status" value="1"/>
</dbReference>
<dbReference type="Gene3D" id="3.40.1170.60">
    <property type="match status" value="1"/>
</dbReference>
<dbReference type="OrthoDB" id="9808813at2"/>
<evidence type="ECO:0000256" key="8">
    <source>
        <dbReference type="ARBA" id="ARBA00022723"/>
    </source>
</evidence>
<dbReference type="GO" id="GO:0006281">
    <property type="term" value="P:DNA repair"/>
    <property type="evidence" value="ECO:0007669"/>
    <property type="project" value="UniProtKB-UniRule"/>
</dbReference>
<dbReference type="InterPro" id="IPR001126">
    <property type="entry name" value="UmuC"/>
</dbReference>
<evidence type="ECO:0000256" key="5">
    <source>
        <dbReference type="ARBA" id="ARBA00022679"/>
    </source>
</evidence>
<keyword evidence="4 15" id="KW-0963">Cytoplasm</keyword>
<evidence type="ECO:0000313" key="17">
    <source>
        <dbReference type="EMBL" id="RYU96531.1"/>
    </source>
</evidence>
<proteinExistence type="inferred from homology"/>
<evidence type="ECO:0000256" key="6">
    <source>
        <dbReference type="ARBA" id="ARBA00022695"/>
    </source>
</evidence>
<dbReference type="EC" id="2.7.7.7" evidence="15"/>
<dbReference type="InterPro" id="IPR022880">
    <property type="entry name" value="DNApol_IV"/>
</dbReference>
<dbReference type="InterPro" id="IPR043128">
    <property type="entry name" value="Rev_trsase/Diguanyl_cyclase"/>
</dbReference>
<dbReference type="Pfam" id="PF21999">
    <property type="entry name" value="IMS_HHH_1"/>
    <property type="match status" value="1"/>
</dbReference>
<keyword evidence="10 15" id="KW-0460">Magnesium</keyword>
<dbReference type="AlphaFoldDB" id="A0A4Q5M2M1"/>
<feature type="binding site" evidence="15">
    <location>
        <position position="11"/>
    </location>
    <ligand>
        <name>Mg(2+)</name>
        <dbReference type="ChEBI" id="CHEBI:18420"/>
    </ligand>
</feature>
<comment type="catalytic activity">
    <reaction evidence="14 15">
        <text>DNA(n) + a 2'-deoxyribonucleoside 5'-triphosphate = DNA(n+1) + diphosphate</text>
        <dbReference type="Rhea" id="RHEA:22508"/>
        <dbReference type="Rhea" id="RHEA-COMP:17339"/>
        <dbReference type="Rhea" id="RHEA-COMP:17340"/>
        <dbReference type="ChEBI" id="CHEBI:33019"/>
        <dbReference type="ChEBI" id="CHEBI:61560"/>
        <dbReference type="ChEBI" id="CHEBI:173112"/>
        <dbReference type="EC" id="2.7.7.7"/>
    </reaction>
</comment>
<dbReference type="GO" id="GO:0006261">
    <property type="term" value="P:DNA-templated DNA replication"/>
    <property type="evidence" value="ECO:0007669"/>
    <property type="project" value="UniProtKB-UniRule"/>
</dbReference>
<evidence type="ECO:0000313" key="18">
    <source>
        <dbReference type="Proteomes" id="UP000293162"/>
    </source>
</evidence>
<keyword evidence="18" id="KW-1185">Reference proteome</keyword>
<dbReference type="HAMAP" id="MF_01113">
    <property type="entry name" value="DNApol_IV"/>
    <property type="match status" value="1"/>
</dbReference>
<evidence type="ECO:0000256" key="12">
    <source>
        <dbReference type="ARBA" id="ARBA00023125"/>
    </source>
</evidence>
<dbReference type="FunFam" id="3.40.1170.60:FF:000001">
    <property type="entry name" value="DNA polymerase IV"/>
    <property type="match status" value="1"/>
</dbReference>
<keyword evidence="11 15" id="KW-0239">DNA-directed DNA polymerase</keyword>
<evidence type="ECO:0000259" key="16">
    <source>
        <dbReference type="PROSITE" id="PS50173"/>
    </source>
</evidence>
<dbReference type="PANTHER" id="PTHR11076">
    <property type="entry name" value="DNA REPAIR POLYMERASE UMUC / TRANSFERASE FAMILY MEMBER"/>
    <property type="match status" value="1"/>
</dbReference>
<evidence type="ECO:0000256" key="7">
    <source>
        <dbReference type="ARBA" id="ARBA00022705"/>
    </source>
</evidence>
<accession>A0A4Q5M2M1</accession>
<keyword evidence="13 15" id="KW-0234">DNA repair</keyword>
<evidence type="ECO:0000256" key="14">
    <source>
        <dbReference type="ARBA" id="ARBA00049244"/>
    </source>
</evidence>
<dbReference type="Pfam" id="PF11799">
    <property type="entry name" value="IMS_C"/>
    <property type="match status" value="1"/>
</dbReference>
<comment type="subcellular location">
    <subcellularLocation>
        <location evidence="1 15">Cytoplasm</location>
    </subcellularLocation>
</comment>
<comment type="subunit">
    <text evidence="15">Monomer.</text>
</comment>
<dbReference type="GO" id="GO:0000287">
    <property type="term" value="F:magnesium ion binding"/>
    <property type="evidence" value="ECO:0007669"/>
    <property type="project" value="UniProtKB-UniRule"/>
</dbReference>
<dbReference type="GO" id="GO:0042276">
    <property type="term" value="P:error-prone translesion synthesis"/>
    <property type="evidence" value="ECO:0007669"/>
    <property type="project" value="TreeGrafter"/>
</dbReference>
<evidence type="ECO:0000256" key="15">
    <source>
        <dbReference type="HAMAP-Rule" id="MF_01113"/>
    </source>
</evidence>
<dbReference type="PROSITE" id="PS50173">
    <property type="entry name" value="UMUC"/>
    <property type="match status" value="1"/>
</dbReference>
<dbReference type="GO" id="GO:0003684">
    <property type="term" value="F:damaged DNA binding"/>
    <property type="evidence" value="ECO:0007669"/>
    <property type="project" value="InterPro"/>
</dbReference>
<keyword evidence="7 15" id="KW-0235">DNA replication</keyword>
<organism evidence="17 18">
    <name type="scientific">Emticicia agri</name>
    <dbReference type="NCBI Taxonomy" id="2492393"/>
    <lineage>
        <taxon>Bacteria</taxon>
        <taxon>Pseudomonadati</taxon>
        <taxon>Bacteroidota</taxon>
        <taxon>Cytophagia</taxon>
        <taxon>Cytophagales</taxon>
        <taxon>Leadbetterellaceae</taxon>
        <taxon>Emticicia</taxon>
    </lineage>
</organism>
<evidence type="ECO:0000256" key="10">
    <source>
        <dbReference type="ARBA" id="ARBA00022842"/>
    </source>
</evidence>
<dbReference type="Gene3D" id="3.30.70.270">
    <property type="match status" value="1"/>
</dbReference>
<dbReference type="Gene3D" id="3.30.1490.100">
    <property type="entry name" value="DNA polymerase, Y-family, little finger domain"/>
    <property type="match status" value="1"/>
</dbReference>
<dbReference type="GO" id="GO:0003887">
    <property type="term" value="F:DNA-directed DNA polymerase activity"/>
    <property type="evidence" value="ECO:0007669"/>
    <property type="project" value="UniProtKB-UniRule"/>
</dbReference>
<dbReference type="GO" id="GO:0005829">
    <property type="term" value="C:cytosol"/>
    <property type="evidence" value="ECO:0007669"/>
    <property type="project" value="TreeGrafter"/>
</dbReference>
<protein>
    <recommendedName>
        <fullName evidence="15">DNA polymerase IV</fullName>
        <shortName evidence="15">Pol IV</shortName>
        <ecNumber evidence="15">2.7.7.7</ecNumber>
    </recommendedName>
</protein>
<dbReference type="PANTHER" id="PTHR11076:SF33">
    <property type="entry name" value="DNA POLYMERASE KAPPA"/>
    <property type="match status" value="1"/>
</dbReference>
<dbReference type="NCBIfam" id="NF002677">
    <property type="entry name" value="PRK02406.1"/>
    <property type="match status" value="1"/>
</dbReference>
<dbReference type="EMBL" id="SEWF01000007">
    <property type="protein sequence ID" value="RYU96531.1"/>
    <property type="molecule type" value="Genomic_DNA"/>
</dbReference>
<dbReference type="SUPFAM" id="SSF100879">
    <property type="entry name" value="Lesion bypass DNA polymerase (Y-family), little finger domain"/>
    <property type="match status" value="1"/>
</dbReference>
<reference evidence="17 18" key="1">
    <citation type="submission" date="2019-02" db="EMBL/GenBank/DDBJ databases">
        <title>Bacterial novel species Emticicia sp. 17J42-9 isolated from soil.</title>
        <authorList>
            <person name="Jung H.-Y."/>
        </authorList>
    </citation>
    <scope>NUCLEOTIDE SEQUENCE [LARGE SCALE GENOMIC DNA]</scope>
    <source>
        <strain evidence="17 18">17J42-9</strain>
    </source>
</reference>
<dbReference type="InterPro" id="IPR043502">
    <property type="entry name" value="DNA/RNA_pol_sf"/>
</dbReference>
<evidence type="ECO:0000256" key="11">
    <source>
        <dbReference type="ARBA" id="ARBA00022932"/>
    </source>
</evidence>